<accession>A0A167HFN4</accession>
<comment type="caution">
    <text evidence="1">The sequence shown here is derived from an EMBL/GenBank/DDBJ whole genome shotgun (WGS) entry which is preliminary data.</text>
</comment>
<evidence type="ECO:0000313" key="2">
    <source>
        <dbReference type="Proteomes" id="UP000077013"/>
    </source>
</evidence>
<evidence type="ECO:0000313" key="1">
    <source>
        <dbReference type="EMBL" id="OAB78556.1"/>
    </source>
</evidence>
<dbReference type="STRING" id="1763537.ULVI_08165"/>
<dbReference type="InterPro" id="IPR008969">
    <property type="entry name" value="CarboxyPept-like_regulatory"/>
</dbReference>
<dbReference type="Pfam" id="PF13715">
    <property type="entry name" value="CarbopepD_reg_2"/>
    <property type="match status" value="2"/>
</dbReference>
<keyword evidence="2" id="KW-1185">Reference proteome</keyword>
<dbReference type="Gene3D" id="2.60.40.1120">
    <property type="entry name" value="Carboxypeptidase-like, regulatory domain"/>
    <property type="match status" value="2"/>
</dbReference>
<name>A0A167HFN4_9FLAO</name>
<reference evidence="1 2" key="1">
    <citation type="submission" date="2016-02" db="EMBL/GenBank/DDBJ databases">
        <title>Ulvibacter sp. LPB0005, isolated from Thais luteostoma.</title>
        <authorList>
            <person name="Shin S.-K."/>
            <person name="Yi H."/>
        </authorList>
    </citation>
    <scope>NUCLEOTIDE SEQUENCE [LARGE SCALE GENOMIC DNA]</scope>
    <source>
        <strain evidence="1 2">LPB0005</strain>
    </source>
</reference>
<dbReference type="AlphaFoldDB" id="A0A167HFN4"/>
<proteinExistence type="predicted"/>
<organism evidence="1 2">
    <name type="scientific">Cochleicola gelatinilyticus</name>
    <dbReference type="NCBI Taxonomy" id="1763537"/>
    <lineage>
        <taxon>Bacteria</taxon>
        <taxon>Pseudomonadati</taxon>
        <taxon>Bacteroidota</taxon>
        <taxon>Flavobacteriia</taxon>
        <taxon>Flavobacteriales</taxon>
        <taxon>Flavobacteriaceae</taxon>
        <taxon>Cochleicola</taxon>
    </lineage>
</organism>
<dbReference type="SUPFAM" id="SSF49464">
    <property type="entry name" value="Carboxypeptidase regulatory domain-like"/>
    <property type="match status" value="2"/>
</dbReference>
<protein>
    <recommendedName>
        <fullName evidence="3">TonB-dependent receptor plug domain-containing protein</fullName>
    </recommendedName>
</protein>
<gene>
    <name evidence="1" type="ORF">ULVI_08165</name>
</gene>
<dbReference type="EMBL" id="LRXL01000037">
    <property type="protein sequence ID" value="OAB78556.1"/>
    <property type="molecule type" value="Genomic_DNA"/>
</dbReference>
<dbReference type="Proteomes" id="UP000077013">
    <property type="component" value="Unassembled WGS sequence"/>
</dbReference>
<dbReference type="RefSeq" id="WP_068591664.1">
    <property type="nucleotide sequence ID" value="NZ_LRXL01000037.1"/>
</dbReference>
<evidence type="ECO:0008006" key="3">
    <source>
        <dbReference type="Google" id="ProtNLM"/>
    </source>
</evidence>
<sequence>MKKTITISIQEPCHEDWQEMTPTQKGKFCDSCAKEVFDFTDKSDEQIVAFVAKNSNVCGRFKKNQTERELKMERKSGFHLAPYAASLLLPITLLGNSNSTPTSSNSSKSKFVSLGIGRYSDAGLEQKKIQYSGVVRDENGHGVSNVKISVKETGASVVSGLRGHYKISLLNHQTLIFQKKGFETVEIRTSKNSEEKNIVLGSQANSLKNIVGKIATTPVEINTVTIQGTLTDAQNTPIPGVYVLVNGTTIGTQTDFDGFYSIEAQPGSQLVYSYVGYEERRATISNIDTVLNIQLNESYNILGEIVIMGGIGNEGPMLPPQLSTEEKAAKKLQRESAYKNEIEFQKLKQERKKMERLKKRAKRRN</sequence>
<dbReference type="OrthoDB" id="7432683at2"/>